<dbReference type="AlphaFoldDB" id="X1CC49"/>
<name>X1CC49_9ZZZZ</name>
<feature type="non-terminal residue" evidence="2">
    <location>
        <position position="1"/>
    </location>
</feature>
<dbReference type="NCBIfam" id="TIGR02391">
    <property type="entry name" value="hypoth_ymh"/>
    <property type="match status" value="1"/>
</dbReference>
<sequence>LYDIKGLTKEKQNNMDIKFENLHKEILTKCSKLYNDGFYAEAVEKSFKVVRDRLRDLTGYEKGSEAFGKGKLHIKGAAASNVDFDFNEAVKFLTMAIDFFRNEKSHTSDANIDDPVRAYEYLRLSSLALHLLENAEIKKEIR</sequence>
<evidence type="ECO:0000313" key="2">
    <source>
        <dbReference type="EMBL" id="GAG90782.1"/>
    </source>
</evidence>
<organism evidence="2">
    <name type="scientific">marine sediment metagenome</name>
    <dbReference type="NCBI Taxonomy" id="412755"/>
    <lineage>
        <taxon>unclassified sequences</taxon>
        <taxon>metagenomes</taxon>
        <taxon>ecological metagenomes</taxon>
    </lineage>
</organism>
<feature type="domain" description="Conserved hypothetical protein CHP02391" evidence="1">
    <location>
        <begin position="21"/>
        <end position="131"/>
    </location>
</feature>
<dbReference type="EMBL" id="BART01028508">
    <property type="protein sequence ID" value="GAG90782.1"/>
    <property type="molecule type" value="Genomic_DNA"/>
</dbReference>
<protein>
    <recommendedName>
        <fullName evidence="1">Conserved hypothetical protein CHP02391 domain-containing protein</fullName>
    </recommendedName>
</protein>
<dbReference type="Pfam" id="PF09509">
    <property type="entry name" value="Hypoth_Ymh"/>
    <property type="match status" value="1"/>
</dbReference>
<reference evidence="2" key="1">
    <citation type="journal article" date="2014" name="Front. Microbiol.">
        <title>High frequency of phylogenetically diverse reductive dehalogenase-homologous genes in deep subseafloor sedimentary metagenomes.</title>
        <authorList>
            <person name="Kawai M."/>
            <person name="Futagami T."/>
            <person name="Toyoda A."/>
            <person name="Takaki Y."/>
            <person name="Nishi S."/>
            <person name="Hori S."/>
            <person name="Arai W."/>
            <person name="Tsubouchi T."/>
            <person name="Morono Y."/>
            <person name="Uchiyama I."/>
            <person name="Ito T."/>
            <person name="Fujiyama A."/>
            <person name="Inagaki F."/>
            <person name="Takami H."/>
        </authorList>
    </citation>
    <scope>NUCLEOTIDE SEQUENCE</scope>
    <source>
        <strain evidence="2">Expedition CK06-06</strain>
    </source>
</reference>
<accession>X1CC49</accession>
<comment type="caution">
    <text evidence="2">The sequence shown here is derived from an EMBL/GenBank/DDBJ whole genome shotgun (WGS) entry which is preliminary data.</text>
</comment>
<gene>
    <name evidence="2" type="ORF">S01H4_50239</name>
</gene>
<dbReference type="InterPro" id="IPR012654">
    <property type="entry name" value="CHP02391"/>
</dbReference>
<proteinExistence type="predicted"/>
<evidence type="ECO:0000259" key="1">
    <source>
        <dbReference type="Pfam" id="PF09509"/>
    </source>
</evidence>